<name>A0AAX4H7I7_9ASCO</name>
<dbReference type="KEGG" id="asau:88172893"/>
<sequence>MENLPTKPLKRPAEDGVSANKKPRLEVQQTLYIRNLSDKVNRRILKHTLYLLFSTYGEVFDINMKLKGQAHVILESKQAAAYAIKALNEHTICGKKIIIEYAKSKSKIIEVAEKAIAETEDS</sequence>
<keyword evidence="2 4" id="KW-0694">RNA-binding</keyword>
<gene>
    <name evidence="7" type="ORF">PUMCH_001828</name>
</gene>
<dbReference type="PANTHER" id="PTHR48039:SF1">
    <property type="entry name" value="RNA BINDING MOTIF PROTEIN 14 ISOFORM X1"/>
    <property type="match status" value="1"/>
</dbReference>
<dbReference type="GO" id="GO:0005730">
    <property type="term" value="C:nucleolus"/>
    <property type="evidence" value="ECO:0007669"/>
    <property type="project" value="TreeGrafter"/>
</dbReference>
<evidence type="ECO:0000313" key="8">
    <source>
        <dbReference type="Proteomes" id="UP001338582"/>
    </source>
</evidence>
<evidence type="ECO:0000256" key="4">
    <source>
        <dbReference type="PROSITE-ProRule" id="PRU00176"/>
    </source>
</evidence>
<feature type="domain" description="RRM" evidence="6">
    <location>
        <begin position="29"/>
        <end position="104"/>
    </location>
</feature>
<feature type="region of interest" description="Disordered" evidence="5">
    <location>
        <begin position="1"/>
        <end position="22"/>
    </location>
</feature>
<dbReference type="InterPro" id="IPR000504">
    <property type="entry name" value="RRM_dom"/>
</dbReference>
<reference evidence="7 8" key="1">
    <citation type="submission" date="2023-10" db="EMBL/GenBank/DDBJ databases">
        <title>Draft Genome Sequence of Candida saopaulonensis from a very Premature Infant with Sepsis.</title>
        <authorList>
            <person name="Ning Y."/>
            <person name="Dai R."/>
            <person name="Xiao M."/>
            <person name="Xu Y."/>
            <person name="Yan Q."/>
            <person name="Zhang L."/>
        </authorList>
    </citation>
    <scope>NUCLEOTIDE SEQUENCE [LARGE SCALE GENOMIC DNA]</scope>
    <source>
        <strain evidence="7 8">19XY460</strain>
    </source>
</reference>
<comment type="subcellular location">
    <subcellularLocation>
        <location evidence="1">Nucleus</location>
    </subcellularLocation>
</comment>
<organism evidence="7 8">
    <name type="scientific">Australozyma saopauloensis</name>
    <dbReference type="NCBI Taxonomy" id="291208"/>
    <lineage>
        <taxon>Eukaryota</taxon>
        <taxon>Fungi</taxon>
        <taxon>Dikarya</taxon>
        <taxon>Ascomycota</taxon>
        <taxon>Saccharomycotina</taxon>
        <taxon>Pichiomycetes</taxon>
        <taxon>Metschnikowiaceae</taxon>
        <taxon>Australozyma</taxon>
    </lineage>
</organism>
<accession>A0AAX4H7I7</accession>
<keyword evidence="8" id="KW-1185">Reference proteome</keyword>
<evidence type="ECO:0000256" key="3">
    <source>
        <dbReference type="ARBA" id="ARBA00023242"/>
    </source>
</evidence>
<evidence type="ECO:0000256" key="2">
    <source>
        <dbReference type="ARBA" id="ARBA00022884"/>
    </source>
</evidence>
<dbReference type="SMART" id="SM00360">
    <property type="entry name" value="RRM"/>
    <property type="match status" value="1"/>
</dbReference>
<dbReference type="AlphaFoldDB" id="A0AAX4H7I7"/>
<dbReference type="PROSITE" id="PS50102">
    <property type="entry name" value="RRM"/>
    <property type="match status" value="1"/>
</dbReference>
<dbReference type="RefSeq" id="XP_062876933.1">
    <property type="nucleotide sequence ID" value="XM_063020863.1"/>
</dbReference>
<proteinExistence type="predicted"/>
<dbReference type="InterPro" id="IPR051945">
    <property type="entry name" value="RRM_MRD1_RNA_proc_ribogen"/>
</dbReference>
<dbReference type="Pfam" id="PF00076">
    <property type="entry name" value="RRM_1"/>
    <property type="match status" value="1"/>
</dbReference>
<evidence type="ECO:0000259" key="6">
    <source>
        <dbReference type="PROSITE" id="PS50102"/>
    </source>
</evidence>
<evidence type="ECO:0000256" key="5">
    <source>
        <dbReference type="SAM" id="MobiDB-lite"/>
    </source>
</evidence>
<protein>
    <recommendedName>
        <fullName evidence="6">RRM domain-containing protein</fullName>
    </recommendedName>
</protein>
<evidence type="ECO:0000313" key="7">
    <source>
        <dbReference type="EMBL" id="WPK24550.1"/>
    </source>
</evidence>
<dbReference type="SUPFAM" id="SSF54928">
    <property type="entry name" value="RNA-binding domain, RBD"/>
    <property type="match status" value="1"/>
</dbReference>
<dbReference type="GO" id="GO:0003729">
    <property type="term" value="F:mRNA binding"/>
    <property type="evidence" value="ECO:0007669"/>
    <property type="project" value="TreeGrafter"/>
</dbReference>
<dbReference type="Proteomes" id="UP001338582">
    <property type="component" value="Chromosome 2"/>
</dbReference>
<evidence type="ECO:0000256" key="1">
    <source>
        <dbReference type="ARBA" id="ARBA00004123"/>
    </source>
</evidence>
<dbReference type="GeneID" id="88172893"/>
<dbReference type="EMBL" id="CP138895">
    <property type="protein sequence ID" value="WPK24550.1"/>
    <property type="molecule type" value="Genomic_DNA"/>
</dbReference>
<dbReference type="InterPro" id="IPR012677">
    <property type="entry name" value="Nucleotide-bd_a/b_plait_sf"/>
</dbReference>
<dbReference type="PANTHER" id="PTHR48039">
    <property type="entry name" value="RNA-BINDING MOTIF PROTEIN 14B"/>
    <property type="match status" value="1"/>
</dbReference>
<dbReference type="Gene3D" id="3.30.70.330">
    <property type="match status" value="1"/>
</dbReference>
<keyword evidence="3" id="KW-0539">Nucleus</keyword>
<dbReference type="InterPro" id="IPR035979">
    <property type="entry name" value="RBD_domain_sf"/>
</dbReference>